<dbReference type="RefSeq" id="WP_194537214.1">
    <property type="nucleotide sequence ID" value="NZ_JACEFB010000003.1"/>
</dbReference>
<dbReference type="Gene3D" id="3.30.200.20">
    <property type="entry name" value="Phosphorylase Kinase, domain 1"/>
    <property type="match status" value="1"/>
</dbReference>
<name>A0A7V8VDJ9_9BACT</name>
<feature type="compositionally biased region" description="Pro residues" evidence="6">
    <location>
        <begin position="410"/>
        <end position="426"/>
    </location>
</feature>
<evidence type="ECO:0000313" key="9">
    <source>
        <dbReference type="Proteomes" id="UP000542342"/>
    </source>
</evidence>
<evidence type="ECO:0000256" key="3">
    <source>
        <dbReference type="ARBA" id="ARBA00022777"/>
    </source>
</evidence>
<dbReference type="EMBL" id="JACEFB010000003">
    <property type="protein sequence ID" value="MBA2225777.1"/>
    <property type="molecule type" value="Genomic_DNA"/>
</dbReference>
<dbReference type="PROSITE" id="PS00107">
    <property type="entry name" value="PROTEIN_KINASE_ATP"/>
    <property type="match status" value="1"/>
</dbReference>
<feature type="domain" description="Protein kinase" evidence="7">
    <location>
        <begin position="76"/>
        <end position="339"/>
    </location>
</feature>
<keyword evidence="2 5" id="KW-0547">Nucleotide-binding</keyword>
<dbReference type="Gene3D" id="1.10.510.10">
    <property type="entry name" value="Transferase(Phosphotransferase) domain 1"/>
    <property type="match status" value="1"/>
</dbReference>
<protein>
    <submittedName>
        <fullName evidence="8">Serine/threonine protein kinase</fullName>
    </submittedName>
</protein>
<feature type="compositionally biased region" description="Pro residues" evidence="6">
    <location>
        <begin position="1227"/>
        <end position="1245"/>
    </location>
</feature>
<dbReference type="SUPFAM" id="SSF56112">
    <property type="entry name" value="Protein kinase-like (PK-like)"/>
    <property type="match status" value="1"/>
</dbReference>
<evidence type="ECO:0000256" key="5">
    <source>
        <dbReference type="PROSITE-ProRule" id="PRU10141"/>
    </source>
</evidence>
<accession>A0A7V8VDJ9</accession>
<evidence type="ECO:0000256" key="2">
    <source>
        <dbReference type="ARBA" id="ARBA00022741"/>
    </source>
</evidence>
<sequence>MQEAAATASSSQRSSSNSAVVSVLGGEKNGSSGHASAVDEPNTDDAPTVITRPLHGIGAAAPLSRAALAGRRLGHFELIEAIGSGGMAAVIKARDLELGRIVALKILPPEAAQDAESIARFKQEARAAALLDHENIARVYFCGEDQGLHFIAFEFVEGENLRTLIERRGPLPAAECVHYLLQVAAGLHHAWERGVVHRDIKPSNIIITPDGRAKIVDMGLARLYDAATDGGMTQSGVTLGTFDYISPEQALDPRRTDVRSDIYSLGCTFYHALTGRPPVAEGTAAKKLYAHQHLDPIDPRLLNPAIPDELAIILARMMAKDPARRYQTPLELIADLKGLAERWQLSVEMSDTAVQAAPATPALLPRPWPVSPIWLGVLTMAVLLAVLLGWNRTIPPGEIPPPDWAVVEGPPLPPSPPADRPPPAPEQPVLATEAVQVRTVEELVQAFRNNRVRQIIVHPGIYDLSRWREPLIARMNHLEIVGMETGESRIRLRASSTMAIDAPPRAGTLTIQAETFSARRISWEIVPGEAEEAAELEEGESGPAGLVLKEVHKAQFQDCIFRTRVPPEHQGATLVCLAGDKPPQLHLERCVLAASGYPRAGIGVLLPFGSQVEVEDSGFGPHLSALRFLPPLQPEDEESVPSLVQLSRSSFFVDRRSAVIGAAGPCRVRAGYCVFAAPAPPLRPEYNGAVLTVPAVAGISYEGTARNAYYAVQPLAVGTEGAQRLWSFDECRAQGWPVRDPQAERLSRPPWSENRPLQRLESAEPWPAFRLRIEQEAALFVRDRVKVIGAQFRDESFGFRAYPQLVAFPLPPKEGSSAPGEPRQLVWQPHAPEGEPLPPGTAADLSTLLRQARPDDTILIRHDGLLAFDHTELLDLRSRASGGGEFKITFKPYPKSRPVLTIDPANRSLDQFLFQLRAGEVEFVELQFLLKPSLPQNGLQTAAALSLLHGRGCTFDRCVFTLLEEGDAKAAVLHAGDPDKIMALEGMPRPVPTVRFLNCLIRGKGRCLWVTGGRGLTCEWTNSLFALQGPIYGAEGASRSAGGEGSLRWSHCTALLAGPLVELHGQPGGEMRAAGLPRLTVETEACLFVAAAGNVRPLVELHQVDIEARNLLSWQTRQTNRYANFDANAVTLLVRPPADAAMPREWDWDQWLVFAAEPPRPQKPLGNVAFAAYPHKVQELASLTPADLRLRSVQFPDLESPDPNLLAAGLLQPAELPEPVPLSDAPSPAPSADPTRDPQPPVPAP</sequence>
<feature type="region of interest" description="Disordered" evidence="6">
    <location>
        <begin position="1202"/>
        <end position="1245"/>
    </location>
</feature>
<dbReference type="InterPro" id="IPR000719">
    <property type="entry name" value="Prot_kinase_dom"/>
</dbReference>
<feature type="compositionally biased region" description="Low complexity" evidence="6">
    <location>
        <begin position="1"/>
        <end position="23"/>
    </location>
</feature>
<dbReference type="Pfam" id="PF00069">
    <property type="entry name" value="Pkinase"/>
    <property type="match status" value="1"/>
</dbReference>
<dbReference type="PROSITE" id="PS00108">
    <property type="entry name" value="PROTEIN_KINASE_ST"/>
    <property type="match status" value="1"/>
</dbReference>
<dbReference type="PANTHER" id="PTHR43289">
    <property type="entry name" value="MITOGEN-ACTIVATED PROTEIN KINASE KINASE KINASE 20-RELATED"/>
    <property type="match status" value="1"/>
</dbReference>
<organism evidence="8 9">
    <name type="scientific">Thermogemmata fonticola</name>
    <dbReference type="NCBI Taxonomy" id="2755323"/>
    <lineage>
        <taxon>Bacteria</taxon>
        <taxon>Pseudomonadati</taxon>
        <taxon>Planctomycetota</taxon>
        <taxon>Planctomycetia</taxon>
        <taxon>Gemmatales</taxon>
        <taxon>Gemmataceae</taxon>
        <taxon>Thermogemmata</taxon>
    </lineage>
</organism>
<gene>
    <name evidence="8" type="ORF">H0921_06315</name>
</gene>
<reference evidence="8 9" key="1">
    <citation type="submission" date="2020-07" db="EMBL/GenBank/DDBJ databases">
        <title>Thermogemmata thermophila gen. nov., sp. nov., a novel moderate thermophilic planctomycete from a Kamchatka hot spring.</title>
        <authorList>
            <person name="Elcheninov A.G."/>
            <person name="Podosokorskaya O.A."/>
            <person name="Kovaleva O.L."/>
            <person name="Novikov A."/>
            <person name="Bonch-Osmolovskaya E.A."/>
            <person name="Toshchakov S.V."/>
            <person name="Kublanov I.V."/>
        </authorList>
    </citation>
    <scope>NUCLEOTIDE SEQUENCE [LARGE SCALE GENOMIC DNA]</scope>
    <source>
        <strain evidence="8 9">2918</strain>
    </source>
</reference>
<dbReference type="AlphaFoldDB" id="A0A7V8VDJ9"/>
<dbReference type="InterPro" id="IPR017441">
    <property type="entry name" value="Protein_kinase_ATP_BS"/>
</dbReference>
<evidence type="ECO:0000313" key="8">
    <source>
        <dbReference type="EMBL" id="MBA2225777.1"/>
    </source>
</evidence>
<dbReference type="Proteomes" id="UP000542342">
    <property type="component" value="Unassembled WGS sequence"/>
</dbReference>
<feature type="binding site" evidence="5">
    <location>
        <position position="105"/>
    </location>
    <ligand>
        <name>ATP</name>
        <dbReference type="ChEBI" id="CHEBI:30616"/>
    </ligand>
</feature>
<dbReference type="InterPro" id="IPR008271">
    <property type="entry name" value="Ser/Thr_kinase_AS"/>
</dbReference>
<dbReference type="GO" id="GO:0004674">
    <property type="term" value="F:protein serine/threonine kinase activity"/>
    <property type="evidence" value="ECO:0007669"/>
    <property type="project" value="UniProtKB-KW"/>
</dbReference>
<evidence type="ECO:0000259" key="7">
    <source>
        <dbReference type="PROSITE" id="PS50011"/>
    </source>
</evidence>
<dbReference type="InterPro" id="IPR011009">
    <property type="entry name" value="Kinase-like_dom_sf"/>
</dbReference>
<dbReference type="PROSITE" id="PS50011">
    <property type="entry name" value="PROTEIN_KINASE_DOM"/>
    <property type="match status" value="1"/>
</dbReference>
<dbReference type="PANTHER" id="PTHR43289:SF6">
    <property type="entry name" value="SERINE_THREONINE-PROTEIN KINASE NEKL-3"/>
    <property type="match status" value="1"/>
</dbReference>
<comment type="caution">
    <text evidence="8">The sequence shown here is derived from an EMBL/GenBank/DDBJ whole genome shotgun (WGS) entry which is preliminary data.</text>
</comment>
<keyword evidence="3 8" id="KW-0418">Kinase</keyword>
<evidence type="ECO:0000256" key="4">
    <source>
        <dbReference type="ARBA" id="ARBA00022840"/>
    </source>
</evidence>
<keyword evidence="4 5" id="KW-0067">ATP-binding</keyword>
<feature type="region of interest" description="Disordered" evidence="6">
    <location>
        <begin position="405"/>
        <end position="427"/>
    </location>
</feature>
<keyword evidence="9" id="KW-1185">Reference proteome</keyword>
<evidence type="ECO:0000256" key="6">
    <source>
        <dbReference type="SAM" id="MobiDB-lite"/>
    </source>
</evidence>
<keyword evidence="8" id="KW-0723">Serine/threonine-protein kinase</keyword>
<proteinExistence type="predicted"/>
<dbReference type="CDD" id="cd14014">
    <property type="entry name" value="STKc_PknB_like"/>
    <property type="match status" value="1"/>
</dbReference>
<dbReference type="SMART" id="SM00220">
    <property type="entry name" value="S_TKc"/>
    <property type="match status" value="1"/>
</dbReference>
<feature type="region of interest" description="Disordered" evidence="6">
    <location>
        <begin position="1"/>
        <end position="49"/>
    </location>
</feature>
<dbReference type="GO" id="GO:0005524">
    <property type="term" value="F:ATP binding"/>
    <property type="evidence" value="ECO:0007669"/>
    <property type="project" value="UniProtKB-UniRule"/>
</dbReference>
<keyword evidence="1" id="KW-0808">Transferase</keyword>
<feature type="region of interest" description="Disordered" evidence="6">
    <location>
        <begin position="812"/>
        <end position="841"/>
    </location>
</feature>
<evidence type="ECO:0000256" key="1">
    <source>
        <dbReference type="ARBA" id="ARBA00022679"/>
    </source>
</evidence>